<feature type="compositionally biased region" description="Low complexity" evidence="1">
    <location>
        <begin position="65"/>
        <end position="76"/>
    </location>
</feature>
<gene>
    <name evidence="2" type="ORF">PFICI_08177</name>
</gene>
<dbReference type="KEGG" id="pfy:PFICI_08177"/>
<dbReference type="eggNOG" id="ENOG502S1ZU">
    <property type="taxonomic scope" value="Eukaryota"/>
</dbReference>
<protein>
    <recommendedName>
        <fullName evidence="4">LPXTG-motif cell wall anchor domain protein</fullName>
    </recommendedName>
</protein>
<feature type="compositionally biased region" description="Polar residues" evidence="1">
    <location>
        <begin position="41"/>
        <end position="54"/>
    </location>
</feature>
<feature type="compositionally biased region" description="Basic and acidic residues" evidence="1">
    <location>
        <begin position="467"/>
        <end position="489"/>
    </location>
</feature>
<evidence type="ECO:0000313" key="2">
    <source>
        <dbReference type="EMBL" id="ETS80648.1"/>
    </source>
</evidence>
<feature type="compositionally biased region" description="Low complexity" evidence="1">
    <location>
        <begin position="833"/>
        <end position="852"/>
    </location>
</feature>
<sequence length="1067" mass="113733">MADTTPTTTTTTSDGAATTALTTNTTTTTATTTTDGPVPRQRSSIDFSSSTAVASSHPDEKHKINTTTTGSKTNNNFHAHRQSHNPSKLPTFRFADLRKQSLAHPSLLTQSQGIPPSPVSPRTDPTRQDSDLPAAAKSQQQQPPKTAQQSNIPASTRRGSPQGHRQRTSIRRGPVSPGPLSPTSIASLQHVVASSSASSDTSSGRSRTATLLSPRKSASVSATRPVNSRRPISLGSSFSPSKTSDSPSASDSATTIVLAQPQQPRASSSSRRASASEPHPPPAGSPEESLENATVESTLGQKELSNSVQKTSTHAKKGSIAARRPPVSYSRRSAAPAPAKVTKGASTKIPPIRSFRTSGDRQTLGIDTNLYSPTKHDDQTGDSDHHDRTLKALEGRQDDGNYGMTPPDSALEQHDADDSGDVFLNMAREEPDPQPTPSRVIRSAHRRPLSSAIPPYQPMSPTQASRRMSDLESARSKSREEGQLAERPARALTFRSSLTGGNTSEIKNSNSKASPITPRTLTFQEPLTESTSSSYGRRRQSNADSTSAALPSRMSSLKQPVGSTYSSSRTYNSSPLAPKLMDTQKPDAQVGDHQTESSNSTAAPSTVWDEIDDIRSRIQRLELTGKLPPTSGAAMSRASEERPPTATTNATTMSASPKRNGGDPTPQTDAVSVVSSSYGNKECPPLLQSAMNKSKALLPPEIYNALEGAASDAITLTAMIGRIGEPGPISSAASSVGGTAITDRQLRRKAESICRNLTELCLALSENVPQAKLPQDVPMPSLETGLAGSPMISRFSGGAASRRSSTILTDRSPVTAAVSSPRAMSRLEERRSSMLFSSAVPSPSSRYSSQTPVTPTEIAGRRTSLLVPRSRRAGTEEPEEAGSGISGISGHGRKSSLLLRTRRGGTEEAEEQAGRRSSLLRTRRTVYDEEDDRSPRIRSVSRTATDFTGPRPPVAQEFNPQIPMASIESASLSASPMQRRRLGLSSINTRIQPTTNSSLATRRYMDRTTPDYESSNLAEKLAEERGQRSFSGPQSSGLPSRNSSLQRRLRESVLTSSTATGQAAGYR</sequence>
<feature type="compositionally biased region" description="Low complexity" evidence="1">
    <location>
        <begin position="795"/>
        <end position="805"/>
    </location>
</feature>
<dbReference type="RefSeq" id="XP_007834949.1">
    <property type="nucleotide sequence ID" value="XM_007836758.1"/>
</dbReference>
<dbReference type="EMBL" id="KI912113">
    <property type="protein sequence ID" value="ETS80648.1"/>
    <property type="molecule type" value="Genomic_DNA"/>
</dbReference>
<reference evidence="3" key="1">
    <citation type="journal article" date="2015" name="BMC Genomics">
        <title>Genomic and transcriptomic analysis of the endophytic fungus Pestalotiopsis fici reveals its lifestyle and high potential for synthesis of natural products.</title>
        <authorList>
            <person name="Wang X."/>
            <person name="Zhang X."/>
            <person name="Liu L."/>
            <person name="Xiang M."/>
            <person name="Wang W."/>
            <person name="Sun X."/>
            <person name="Che Y."/>
            <person name="Guo L."/>
            <person name="Liu G."/>
            <person name="Guo L."/>
            <person name="Wang C."/>
            <person name="Yin W.B."/>
            <person name="Stadler M."/>
            <person name="Zhang X."/>
            <person name="Liu X."/>
        </authorList>
    </citation>
    <scope>NUCLEOTIDE SEQUENCE [LARGE SCALE GENOMIC DNA]</scope>
    <source>
        <strain evidence="3">W106-1 / CGMCC3.15140</strain>
    </source>
</reference>
<dbReference type="STRING" id="1229662.W3X3D7"/>
<proteinExistence type="predicted"/>
<feature type="region of interest" description="Disordered" evidence="1">
    <location>
        <begin position="105"/>
        <end position="678"/>
    </location>
</feature>
<dbReference type="Proteomes" id="UP000030651">
    <property type="component" value="Unassembled WGS sequence"/>
</dbReference>
<dbReference type="HOGENOM" id="CLU_003899_0_0_1"/>
<name>W3X3D7_PESFW</name>
<feature type="compositionally biased region" description="Polar residues" evidence="1">
    <location>
        <begin position="494"/>
        <end position="535"/>
    </location>
</feature>
<feature type="compositionally biased region" description="Polar residues" evidence="1">
    <location>
        <begin position="355"/>
        <end position="372"/>
    </location>
</feature>
<dbReference type="OrthoDB" id="5369729at2759"/>
<feature type="compositionally biased region" description="Polar residues" evidence="1">
    <location>
        <begin position="542"/>
        <end position="562"/>
    </location>
</feature>
<feature type="compositionally biased region" description="Polar residues" evidence="1">
    <location>
        <begin position="216"/>
        <end position="226"/>
    </location>
</feature>
<feature type="compositionally biased region" description="Polar residues" evidence="1">
    <location>
        <begin position="291"/>
        <end position="312"/>
    </location>
</feature>
<feature type="compositionally biased region" description="Low complexity" evidence="1">
    <location>
        <begin position="1"/>
        <end position="34"/>
    </location>
</feature>
<feature type="compositionally biased region" description="Low complexity" evidence="1">
    <location>
        <begin position="133"/>
        <end position="150"/>
    </location>
</feature>
<keyword evidence="3" id="KW-1185">Reference proteome</keyword>
<organism evidence="2 3">
    <name type="scientific">Pestalotiopsis fici (strain W106-1 / CGMCC3.15140)</name>
    <dbReference type="NCBI Taxonomy" id="1229662"/>
    <lineage>
        <taxon>Eukaryota</taxon>
        <taxon>Fungi</taxon>
        <taxon>Dikarya</taxon>
        <taxon>Ascomycota</taxon>
        <taxon>Pezizomycotina</taxon>
        <taxon>Sordariomycetes</taxon>
        <taxon>Xylariomycetidae</taxon>
        <taxon>Amphisphaeriales</taxon>
        <taxon>Sporocadaceae</taxon>
        <taxon>Pestalotiopsis</taxon>
    </lineage>
</organism>
<feature type="compositionally biased region" description="Polar residues" evidence="1">
    <location>
        <begin position="665"/>
        <end position="678"/>
    </location>
</feature>
<feature type="compositionally biased region" description="Low complexity" evidence="1">
    <location>
        <begin position="321"/>
        <end position="339"/>
    </location>
</feature>
<feature type="compositionally biased region" description="Basic and acidic residues" evidence="1">
    <location>
        <begin position="374"/>
        <end position="399"/>
    </location>
</feature>
<accession>W3X3D7</accession>
<feature type="compositionally biased region" description="Polar residues" evidence="1">
    <location>
        <begin position="1028"/>
        <end position="1046"/>
    </location>
</feature>
<feature type="region of interest" description="Disordered" evidence="1">
    <location>
        <begin position="1"/>
        <end position="89"/>
    </location>
</feature>
<dbReference type="InParanoid" id="W3X3D7"/>
<feature type="region of interest" description="Disordered" evidence="1">
    <location>
        <begin position="795"/>
        <end position="954"/>
    </location>
</feature>
<dbReference type="OMA" id="RFTHRRP"/>
<feature type="compositionally biased region" description="Low complexity" evidence="1">
    <location>
        <begin position="563"/>
        <end position="574"/>
    </location>
</feature>
<dbReference type="AlphaFoldDB" id="W3X3D7"/>
<feature type="compositionally biased region" description="Low complexity" evidence="1">
    <location>
        <begin position="236"/>
        <end position="277"/>
    </location>
</feature>
<feature type="region of interest" description="Disordered" evidence="1">
    <location>
        <begin position="1020"/>
        <end position="1067"/>
    </location>
</feature>
<feature type="compositionally biased region" description="Low complexity" evidence="1">
    <location>
        <begin position="644"/>
        <end position="657"/>
    </location>
</feature>
<dbReference type="GeneID" id="19273190"/>
<evidence type="ECO:0000313" key="3">
    <source>
        <dbReference type="Proteomes" id="UP000030651"/>
    </source>
</evidence>
<evidence type="ECO:0000256" key="1">
    <source>
        <dbReference type="SAM" id="MobiDB-lite"/>
    </source>
</evidence>
<feature type="compositionally biased region" description="Low complexity" evidence="1">
    <location>
        <begin position="193"/>
        <end position="210"/>
    </location>
</feature>
<evidence type="ECO:0008006" key="4">
    <source>
        <dbReference type="Google" id="ProtNLM"/>
    </source>
</evidence>